<comment type="caution">
    <text evidence="7">The sequence shown here is derived from an EMBL/GenBank/DDBJ whole genome shotgun (WGS) entry which is preliminary data.</text>
</comment>
<keyword evidence="2" id="KW-1003">Cell membrane</keyword>
<sequence>MGYIEGITISTCINIVCVCGLVILTGYTGLFSMGHACFMCLGAYASAILTKYYSVPFLIALLAGGGVAALLSLVIGIPTLRGKMSADCFAIATLGFGEAVRIIMSNISHPYFGGARGMSGIMPYTTLPWAVGLALVSIVLTINYARSQHGRIALAIRDHQDASELIGVNIFHEKIKSLMYSAFFCGVGGGMMAHYYTYMVPNVFNATVSNNLLTSVVLGGVSSVTGPSLGTAILTFTPEVLRFLSNWRLAIYGLVLVIIMRVRPEGLLGYKEIYQPLVRLIKKAVGKMKGSRASGSKEG</sequence>
<comment type="subcellular location">
    <subcellularLocation>
        <location evidence="1">Cell membrane</location>
        <topology evidence="1">Multi-pass membrane protein</topology>
    </subcellularLocation>
</comment>
<dbReference type="AlphaFoldDB" id="A0AA41FGH1"/>
<feature type="transmembrane region" description="Helical" evidence="6">
    <location>
        <begin position="89"/>
        <end position="107"/>
    </location>
</feature>
<feature type="transmembrane region" description="Helical" evidence="6">
    <location>
        <begin position="127"/>
        <end position="145"/>
    </location>
</feature>
<feature type="transmembrane region" description="Helical" evidence="6">
    <location>
        <begin position="6"/>
        <end position="24"/>
    </location>
</feature>
<gene>
    <name evidence="7" type="ORF">GPL26_15225</name>
</gene>
<reference evidence="7" key="1">
    <citation type="journal article" date="2021" name="Gut Microbes">
        <title>A synthetic consortium of 100 gut commensals modulates the composition and function in a colon model of the microbiome of elderly subjects.</title>
        <authorList>
            <person name="Perez M."/>
            <person name="Ntemiri A."/>
            <person name="Tan H."/>
            <person name="Harris H.M.B."/>
            <person name="Roager H.M."/>
            <person name="Ribiere C."/>
            <person name="O'Toole P.W."/>
        </authorList>
    </citation>
    <scope>NUCLEOTIDE SEQUENCE</scope>
    <source>
        <strain evidence="7">MCC335</strain>
    </source>
</reference>
<evidence type="ECO:0000313" key="8">
    <source>
        <dbReference type="Proteomes" id="UP000708338"/>
    </source>
</evidence>
<keyword evidence="4 6" id="KW-1133">Transmembrane helix</keyword>
<dbReference type="EMBL" id="WQPS01000017">
    <property type="protein sequence ID" value="MBT9810978.1"/>
    <property type="molecule type" value="Genomic_DNA"/>
</dbReference>
<dbReference type="Proteomes" id="UP000708338">
    <property type="component" value="Unassembled WGS sequence"/>
</dbReference>
<feature type="transmembrane region" description="Helical" evidence="6">
    <location>
        <begin position="216"/>
        <end position="236"/>
    </location>
</feature>
<accession>A0AA41FGH1</accession>
<evidence type="ECO:0000256" key="1">
    <source>
        <dbReference type="ARBA" id="ARBA00004651"/>
    </source>
</evidence>
<keyword evidence="5 6" id="KW-0472">Membrane</keyword>
<dbReference type="RefSeq" id="WP_007862525.1">
    <property type="nucleotide sequence ID" value="NZ_CABJDD010000015.1"/>
</dbReference>
<evidence type="ECO:0000256" key="3">
    <source>
        <dbReference type="ARBA" id="ARBA00022692"/>
    </source>
</evidence>
<protein>
    <submittedName>
        <fullName evidence="7">Branched-chain amino acid ABC transporter permease</fullName>
    </submittedName>
</protein>
<keyword evidence="3 6" id="KW-0812">Transmembrane</keyword>
<evidence type="ECO:0000256" key="6">
    <source>
        <dbReference type="SAM" id="Phobius"/>
    </source>
</evidence>
<organism evidence="7 8">
    <name type="scientific">Enterocloster citroniae</name>
    <dbReference type="NCBI Taxonomy" id="358743"/>
    <lineage>
        <taxon>Bacteria</taxon>
        <taxon>Bacillati</taxon>
        <taxon>Bacillota</taxon>
        <taxon>Clostridia</taxon>
        <taxon>Lachnospirales</taxon>
        <taxon>Lachnospiraceae</taxon>
        <taxon>Enterocloster</taxon>
    </lineage>
</organism>
<dbReference type="InterPro" id="IPR001851">
    <property type="entry name" value="ABC_transp_permease"/>
</dbReference>
<dbReference type="GO" id="GO:0005886">
    <property type="term" value="C:plasma membrane"/>
    <property type="evidence" value="ECO:0007669"/>
    <property type="project" value="UniProtKB-SubCell"/>
</dbReference>
<dbReference type="PANTHER" id="PTHR30482:SF10">
    <property type="entry name" value="HIGH-AFFINITY BRANCHED-CHAIN AMINO ACID TRANSPORT PROTEIN BRAE"/>
    <property type="match status" value="1"/>
</dbReference>
<name>A0AA41FGH1_9FIRM</name>
<proteinExistence type="predicted"/>
<dbReference type="PANTHER" id="PTHR30482">
    <property type="entry name" value="HIGH-AFFINITY BRANCHED-CHAIN AMINO ACID TRANSPORT SYSTEM PERMEASE"/>
    <property type="match status" value="1"/>
</dbReference>
<dbReference type="InterPro" id="IPR043428">
    <property type="entry name" value="LivM-like"/>
</dbReference>
<evidence type="ECO:0000313" key="7">
    <source>
        <dbReference type="EMBL" id="MBT9810978.1"/>
    </source>
</evidence>
<evidence type="ECO:0000256" key="5">
    <source>
        <dbReference type="ARBA" id="ARBA00023136"/>
    </source>
</evidence>
<feature type="transmembrane region" description="Helical" evidence="6">
    <location>
        <begin position="243"/>
        <end position="262"/>
    </location>
</feature>
<dbReference type="Pfam" id="PF02653">
    <property type="entry name" value="BPD_transp_2"/>
    <property type="match status" value="1"/>
</dbReference>
<dbReference type="CDD" id="cd06581">
    <property type="entry name" value="TM_PBP1_LivM_like"/>
    <property type="match status" value="1"/>
</dbReference>
<dbReference type="GO" id="GO:0015658">
    <property type="term" value="F:branched-chain amino acid transmembrane transporter activity"/>
    <property type="evidence" value="ECO:0007669"/>
    <property type="project" value="InterPro"/>
</dbReference>
<evidence type="ECO:0000256" key="2">
    <source>
        <dbReference type="ARBA" id="ARBA00022475"/>
    </source>
</evidence>
<evidence type="ECO:0000256" key="4">
    <source>
        <dbReference type="ARBA" id="ARBA00022989"/>
    </source>
</evidence>
<feature type="transmembrane region" description="Helical" evidence="6">
    <location>
        <begin position="178"/>
        <end position="196"/>
    </location>
</feature>
<feature type="transmembrane region" description="Helical" evidence="6">
    <location>
        <begin position="55"/>
        <end position="77"/>
    </location>
</feature>